<evidence type="ECO:0000313" key="3">
    <source>
        <dbReference type="Proteomes" id="UP000008370"/>
    </source>
</evidence>
<protein>
    <submittedName>
        <fullName evidence="2">Uncharacterized protein</fullName>
    </submittedName>
</protein>
<evidence type="ECO:0000313" key="2">
    <source>
        <dbReference type="EMBL" id="EKM53722.1"/>
    </source>
</evidence>
<dbReference type="RefSeq" id="XP_007398403.1">
    <property type="nucleotide sequence ID" value="XM_007398341.1"/>
</dbReference>
<sequence length="119" mass="13459">MVAHCLWICLSSPWTSSILNDQVVAAAGVDRVDVAIDNVRYLERYDFTADNDPEKWWRGREVNMHGTIVNLNNAGAVGLLPRYSPYSILKLAILRFAEWINVEHDDMDVLAYSIHSGVI</sequence>
<keyword evidence="1" id="KW-0732">Signal</keyword>
<reference evidence="2 3" key="1">
    <citation type="journal article" date="2012" name="BMC Genomics">
        <title>Comparative genomics of the white-rot fungi, Phanerochaete carnosa and P. chrysosporium, to elucidate the genetic basis of the distinct wood types they colonize.</title>
        <authorList>
            <person name="Suzuki H."/>
            <person name="MacDonald J."/>
            <person name="Syed K."/>
            <person name="Salamov A."/>
            <person name="Hori C."/>
            <person name="Aerts A."/>
            <person name="Henrissat B."/>
            <person name="Wiebenga A."/>
            <person name="vanKuyk P.A."/>
            <person name="Barry K."/>
            <person name="Lindquist E."/>
            <person name="LaButti K."/>
            <person name="Lapidus A."/>
            <person name="Lucas S."/>
            <person name="Coutinho P."/>
            <person name="Gong Y."/>
            <person name="Samejima M."/>
            <person name="Mahadevan R."/>
            <person name="Abou-Zaid M."/>
            <person name="de Vries R.P."/>
            <person name="Igarashi K."/>
            <person name="Yadav J.S."/>
            <person name="Grigoriev I.V."/>
            <person name="Master E.R."/>
        </authorList>
    </citation>
    <scope>NUCLEOTIDE SEQUENCE [LARGE SCALE GENOMIC DNA]</scope>
    <source>
        <strain evidence="2 3">HHB-10118-sp</strain>
    </source>
</reference>
<accession>K5WTG6</accession>
<dbReference type="InParanoid" id="K5WTG6"/>
<gene>
    <name evidence="2" type="ORF">PHACADRAFT_211385</name>
</gene>
<keyword evidence="3" id="KW-1185">Reference proteome</keyword>
<feature type="signal peptide" evidence="1">
    <location>
        <begin position="1"/>
        <end position="17"/>
    </location>
</feature>
<dbReference type="SUPFAM" id="SSF51735">
    <property type="entry name" value="NAD(P)-binding Rossmann-fold domains"/>
    <property type="match status" value="1"/>
</dbReference>
<evidence type="ECO:0000256" key="1">
    <source>
        <dbReference type="SAM" id="SignalP"/>
    </source>
</evidence>
<dbReference type="HOGENOM" id="CLU_2062314_0_0_1"/>
<dbReference type="GeneID" id="18913092"/>
<dbReference type="InterPro" id="IPR036291">
    <property type="entry name" value="NAD(P)-bd_dom_sf"/>
</dbReference>
<feature type="chain" id="PRO_5003889669" evidence="1">
    <location>
        <begin position="18"/>
        <end position="119"/>
    </location>
</feature>
<name>K5WTG6_PHACS</name>
<feature type="non-terminal residue" evidence="2">
    <location>
        <position position="1"/>
    </location>
</feature>
<dbReference type="Proteomes" id="UP000008370">
    <property type="component" value="Unassembled WGS sequence"/>
</dbReference>
<proteinExistence type="predicted"/>
<dbReference type="AlphaFoldDB" id="K5WTG6"/>
<dbReference type="EMBL" id="JH930474">
    <property type="protein sequence ID" value="EKM53722.1"/>
    <property type="molecule type" value="Genomic_DNA"/>
</dbReference>
<dbReference type="KEGG" id="pco:PHACADRAFT_211385"/>
<organism evidence="2 3">
    <name type="scientific">Phanerochaete carnosa (strain HHB-10118-sp)</name>
    <name type="common">White-rot fungus</name>
    <name type="synonym">Peniophora carnosa</name>
    <dbReference type="NCBI Taxonomy" id="650164"/>
    <lineage>
        <taxon>Eukaryota</taxon>
        <taxon>Fungi</taxon>
        <taxon>Dikarya</taxon>
        <taxon>Basidiomycota</taxon>
        <taxon>Agaricomycotina</taxon>
        <taxon>Agaricomycetes</taxon>
        <taxon>Polyporales</taxon>
        <taxon>Phanerochaetaceae</taxon>
        <taxon>Phanerochaete</taxon>
    </lineage>
</organism>